<comment type="caution">
    <text evidence="9">The sequence shown here is derived from an EMBL/GenBank/DDBJ whole genome shotgun (WGS) entry which is preliminary data.</text>
</comment>
<dbReference type="GO" id="GO:0003886">
    <property type="term" value="F:DNA (cytosine-5-)-methyltransferase activity"/>
    <property type="evidence" value="ECO:0007669"/>
    <property type="project" value="UniProtKB-EC"/>
</dbReference>
<feature type="active site" evidence="6">
    <location>
        <position position="97"/>
    </location>
</feature>
<dbReference type="Gene3D" id="3.90.120.10">
    <property type="entry name" value="DNA Methylase, subunit A, domain 2"/>
    <property type="match status" value="1"/>
</dbReference>
<dbReference type="GO" id="GO:0044027">
    <property type="term" value="P:negative regulation of gene expression via chromosomal CpG island methylation"/>
    <property type="evidence" value="ECO:0007669"/>
    <property type="project" value="TreeGrafter"/>
</dbReference>
<keyword evidence="4" id="KW-0680">Restriction system</keyword>
<dbReference type="NCBIfam" id="TIGR00675">
    <property type="entry name" value="dcm"/>
    <property type="match status" value="1"/>
</dbReference>
<evidence type="ECO:0000256" key="2">
    <source>
        <dbReference type="ARBA" id="ARBA00022679"/>
    </source>
</evidence>
<dbReference type="PRINTS" id="PR00105">
    <property type="entry name" value="C5METTRFRASE"/>
</dbReference>
<comment type="catalytic activity">
    <reaction evidence="5 8">
        <text>a 2'-deoxycytidine in DNA + S-adenosyl-L-methionine = a 5-methyl-2'-deoxycytidine in DNA + S-adenosyl-L-homocysteine + H(+)</text>
        <dbReference type="Rhea" id="RHEA:13681"/>
        <dbReference type="Rhea" id="RHEA-COMP:11369"/>
        <dbReference type="Rhea" id="RHEA-COMP:11370"/>
        <dbReference type="ChEBI" id="CHEBI:15378"/>
        <dbReference type="ChEBI" id="CHEBI:57856"/>
        <dbReference type="ChEBI" id="CHEBI:59789"/>
        <dbReference type="ChEBI" id="CHEBI:85452"/>
        <dbReference type="ChEBI" id="CHEBI:85454"/>
        <dbReference type="EC" id="2.1.1.37"/>
    </reaction>
</comment>
<evidence type="ECO:0000256" key="1">
    <source>
        <dbReference type="ARBA" id="ARBA00022603"/>
    </source>
</evidence>
<dbReference type="GO" id="GO:0032259">
    <property type="term" value="P:methylation"/>
    <property type="evidence" value="ECO:0007669"/>
    <property type="project" value="UniProtKB-KW"/>
</dbReference>
<dbReference type="InterPro" id="IPR001525">
    <property type="entry name" value="C5_MeTfrase"/>
</dbReference>
<proteinExistence type="inferred from homology"/>
<reference evidence="10" key="2">
    <citation type="submission" date="2022-10" db="EMBL/GenBank/DDBJ databases">
        <title>Human gut microbiome strain richness.</title>
        <authorList>
            <person name="Chen-Liaw A."/>
        </authorList>
    </citation>
    <scope>NUCLEOTIDE SEQUENCE</scope>
    <source>
        <strain evidence="10">F7_m1001271B151109d0_201107</strain>
    </source>
</reference>
<organism evidence="9 11">
    <name type="scientific">Bacteroides ovatus</name>
    <dbReference type="NCBI Taxonomy" id="28116"/>
    <lineage>
        <taxon>Bacteria</taxon>
        <taxon>Pseudomonadati</taxon>
        <taxon>Bacteroidota</taxon>
        <taxon>Bacteroidia</taxon>
        <taxon>Bacteroidales</taxon>
        <taxon>Bacteroidaceae</taxon>
        <taxon>Bacteroides</taxon>
    </lineage>
</organism>
<evidence type="ECO:0000313" key="9">
    <source>
        <dbReference type="EMBL" id="KAA3800966.1"/>
    </source>
</evidence>
<dbReference type="Pfam" id="PF00145">
    <property type="entry name" value="DNA_methylase"/>
    <property type="match status" value="1"/>
</dbReference>
<dbReference type="Proteomes" id="UP001214017">
    <property type="component" value="Unassembled WGS sequence"/>
</dbReference>
<dbReference type="EC" id="2.1.1.37" evidence="8"/>
<dbReference type="RefSeq" id="WP_004296173.1">
    <property type="nucleotide sequence ID" value="NZ_BAABYJ010000001.1"/>
</dbReference>
<gene>
    <name evidence="9" type="ORF">F3F51_21615</name>
    <name evidence="10" type="ORF">PO240_18800</name>
</gene>
<dbReference type="AlphaFoldDB" id="A0A5M5AIY6"/>
<protein>
    <recommendedName>
        <fullName evidence="8">Cytosine-specific methyltransferase</fullName>
        <ecNumber evidence="8">2.1.1.37</ecNumber>
    </recommendedName>
</protein>
<dbReference type="PROSITE" id="PS00094">
    <property type="entry name" value="C5_MTASE_1"/>
    <property type="match status" value="1"/>
</dbReference>
<evidence type="ECO:0000313" key="11">
    <source>
        <dbReference type="Proteomes" id="UP000460135"/>
    </source>
</evidence>
<name>A0A5M5AIY6_BACOV</name>
<dbReference type="GeneID" id="29452414"/>
<dbReference type="Gene3D" id="3.40.50.150">
    <property type="entry name" value="Vaccinia Virus protein VP39"/>
    <property type="match status" value="1"/>
</dbReference>
<dbReference type="PROSITE" id="PS51679">
    <property type="entry name" value="SAM_MT_C5"/>
    <property type="match status" value="1"/>
</dbReference>
<dbReference type="EMBL" id="JAQNWR010000014">
    <property type="protein sequence ID" value="MDC2409922.1"/>
    <property type="molecule type" value="Genomic_DNA"/>
</dbReference>
<evidence type="ECO:0000256" key="6">
    <source>
        <dbReference type="PROSITE-ProRule" id="PRU01016"/>
    </source>
</evidence>
<keyword evidence="3 6" id="KW-0949">S-adenosyl-L-methionine</keyword>
<reference evidence="9 11" key="1">
    <citation type="journal article" date="2019" name="Nat. Med.">
        <title>A library of human gut bacterial isolates paired with longitudinal multiomics data enables mechanistic microbiome research.</title>
        <authorList>
            <person name="Poyet M."/>
            <person name="Groussin M."/>
            <person name="Gibbons S.M."/>
            <person name="Avila-Pacheco J."/>
            <person name="Jiang X."/>
            <person name="Kearney S.M."/>
            <person name="Perrotta A.R."/>
            <person name="Berdy B."/>
            <person name="Zhao S."/>
            <person name="Lieberman T.D."/>
            <person name="Swanson P.K."/>
            <person name="Smith M."/>
            <person name="Roesemann S."/>
            <person name="Alexander J.E."/>
            <person name="Rich S.A."/>
            <person name="Livny J."/>
            <person name="Vlamakis H."/>
            <person name="Clish C."/>
            <person name="Bullock K."/>
            <person name="Deik A."/>
            <person name="Scott J."/>
            <person name="Pierce K.A."/>
            <person name="Xavier R.J."/>
            <person name="Alm E.J."/>
        </authorList>
    </citation>
    <scope>NUCLEOTIDE SEQUENCE [LARGE SCALE GENOMIC DNA]</scope>
    <source>
        <strain evidence="9 11">BIOML-A183</strain>
    </source>
</reference>
<evidence type="ECO:0000256" key="4">
    <source>
        <dbReference type="ARBA" id="ARBA00022747"/>
    </source>
</evidence>
<dbReference type="EMBL" id="VWLX01000019">
    <property type="protein sequence ID" value="KAA3800966.1"/>
    <property type="molecule type" value="Genomic_DNA"/>
</dbReference>
<evidence type="ECO:0000256" key="8">
    <source>
        <dbReference type="RuleBase" id="RU000417"/>
    </source>
</evidence>
<evidence type="ECO:0000256" key="3">
    <source>
        <dbReference type="ARBA" id="ARBA00022691"/>
    </source>
</evidence>
<dbReference type="InterPro" id="IPR029063">
    <property type="entry name" value="SAM-dependent_MTases_sf"/>
</dbReference>
<dbReference type="GO" id="GO:0003677">
    <property type="term" value="F:DNA binding"/>
    <property type="evidence" value="ECO:0007669"/>
    <property type="project" value="TreeGrafter"/>
</dbReference>
<dbReference type="InterPro" id="IPR050390">
    <property type="entry name" value="C5-Methyltransferase"/>
</dbReference>
<dbReference type="GO" id="GO:0009307">
    <property type="term" value="P:DNA restriction-modification system"/>
    <property type="evidence" value="ECO:0007669"/>
    <property type="project" value="UniProtKB-KW"/>
</dbReference>
<keyword evidence="1 6" id="KW-0489">Methyltransferase</keyword>
<keyword evidence="2 6" id="KW-0808">Transferase</keyword>
<sequence length="417" mass="47882">MGNSIHPVVIDLFSGCGGLSLGLHKAGWRGLFAVEKCTDAFETLKYNLIDNKTDPHFQWPKWLPIKNWEIDTLLENYSFQLSNLRNKIDLVAGGPPCQGFSMAGRRKEDDVRNHLVHSYIKFIELVHPKMLFFENVKGFTQEFKKNKEKGIAYSHLVVEELEKLGYRTASQLVNFGDYGVPQKRTRFILVGLSESFFGASAKCKAELFFTQLQNARFDFLKAKGLRTGTTLSEAISDLLMSKGIVIDNEYTHFRFGKYNSIPLTAYQKFMRSNVNIKGPHPDSHRFANHNNNIIQRFQLLLDLTKKRRCSNIDNEIKRHFHINKHTIIPLDGNQKAPTITTLPDDYIHYCEPRILTVREYARIQSFPDDFIFKGKYTTGGKLRTKETPRYTQIGNAIPPLFGEQAGCILDKIINNRL</sequence>
<evidence type="ECO:0000256" key="7">
    <source>
        <dbReference type="RuleBase" id="RU000416"/>
    </source>
</evidence>
<dbReference type="SUPFAM" id="SSF53335">
    <property type="entry name" value="S-adenosyl-L-methionine-dependent methyltransferases"/>
    <property type="match status" value="1"/>
</dbReference>
<dbReference type="InterPro" id="IPR018117">
    <property type="entry name" value="C5_DNA_meth_AS"/>
</dbReference>
<dbReference type="KEGG" id="boa:Bovatus_02619"/>
<comment type="similarity">
    <text evidence="6 7">Belongs to the class I-like SAM-binding methyltransferase superfamily. C5-methyltransferase family.</text>
</comment>
<evidence type="ECO:0000256" key="5">
    <source>
        <dbReference type="ARBA" id="ARBA00047422"/>
    </source>
</evidence>
<dbReference type="PANTHER" id="PTHR10629:SF52">
    <property type="entry name" value="DNA (CYTOSINE-5)-METHYLTRANSFERASE 1"/>
    <property type="match status" value="1"/>
</dbReference>
<evidence type="ECO:0000313" key="10">
    <source>
        <dbReference type="EMBL" id="MDC2409922.1"/>
    </source>
</evidence>
<accession>A0A5M5AIY6</accession>
<dbReference type="Proteomes" id="UP000460135">
    <property type="component" value="Unassembled WGS sequence"/>
</dbReference>
<dbReference type="PANTHER" id="PTHR10629">
    <property type="entry name" value="CYTOSINE-SPECIFIC METHYLTRANSFERASE"/>
    <property type="match status" value="1"/>
</dbReference>